<dbReference type="Proteomes" id="UP000035054">
    <property type="component" value="Unassembled WGS sequence"/>
</dbReference>
<dbReference type="EMBL" id="JXUO01000004">
    <property type="protein sequence ID" value="KKZ15478.1"/>
    <property type="molecule type" value="Genomic_DNA"/>
</dbReference>
<comment type="caution">
    <text evidence="2">The sequence shown here is derived from an EMBL/GenBank/DDBJ whole genome shotgun (WGS) entry which is preliminary data.</text>
</comment>
<gene>
    <name evidence="2" type="ORF">TH68_00075</name>
</gene>
<proteinExistence type="predicted"/>
<evidence type="ECO:0000313" key="3">
    <source>
        <dbReference type="Proteomes" id="UP000035054"/>
    </source>
</evidence>
<feature type="region of interest" description="Disordered" evidence="1">
    <location>
        <begin position="41"/>
        <end position="62"/>
    </location>
</feature>
<dbReference type="AlphaFoldDB" id="A0A6N3XCQ4"/>
<feature type="non-terminal residue" evidence="2">
    <location>
        <position position="1"/>
    </location>
</feature>
<reference evidence="2 3" key="1">
    <citation type="submission" date="2015-01" db="EMBL/GenBank/DDBJ databases">
        <title>Lifestyle Evolution in Cyanobacterial Symbionts of Sponges.</title>
        <authorList>
            <person name="Burgsdorf I."/>
            <person name="Slaby B.M."/>
            <person name="Handley K.M."/>
            <person name="Haber M."/>
            <person name="Blom J."/>
            <person name="Marshall C.W."/>
            <person name="Gilbert J.A."/>
            <person name="Hentschel U."/>
            <person name="Steindler L."/>
        </authorList>
    </citation>
    <scope>NUCLEOTIDE SEQUENCE [LARGE SCALE GENOMIC DNA]</scope>
    <source>
        <strain evidence="2">142</strain>
    </source>
</reference>
<name>A0A6N3XCQ4_9SYNE</name>
<accession>A0A6N3XCQ4</accession>
<protein>
    <submittedName>
        <fullName evidence="2">Uncharacterized protein</fullName>
    </submittedName>
</protein>
<evidence type="ECO:0000256" key="1">
    <source>
        <dbReference type="SAM" id="MobiDB-lite"/>
    </source>
</evidence>
<organism evidence="2 3">
    <name type="scientific">Candidatus Synechococcus spongiarum 142</name>
    <dbReference type="NCBI Taxonomy" id="1608213"/>
    <lineage>
        <taxon>Bacteria</taxon>
        <taxon>Bacillati</taxon>
        <taxon>Cyanobacteriota</taxon>
        <taxon>Cyanophyceae</taxon>
        <taxon>Synechococcales</taxon>
        <taxon>Synechococcaceae</taxon>
        <taxon>Synechococcus</taxon>
    </lineage>
</organism>
<evidence type="ECO:0000313" key="2">
    <source>
        <dbReference type="EMBL" id="KKZ15478.1"/>
    </source>
</evidence>
<sequence>YRAGANKEAKELLEQVRLGQTHQGSFVITVLTPIVPPPVEPPLQQELFPGLSDDRGDEDQDAPIQRKMTRRLVEALQAARESTEKAAAGDSGAFADGVEKGVSANLCDALTCLIGPFPSLDIGVSWARTRPSSLPEAVVQFGSADSPILREAARLFRHRAPQEGVHLHGFVEHLKRPETKDDGTIHLRTHVDGQPQAVTAVLAQSEYGRALQAHKDKAMVTLRGDLERKGQRWWLLNPQVESVLLNEEGATEGEEESPA</sequence>